<accession>A0ABP7ZHD2</accession>
<organism evidence="3 4">
    <name type="scientific">Actinomadura keratinilytica</name>
    <dbReference type="NCBI Taxonomy" id="547461"/>
    <lineage>
        <taxon>Bacteria</taxon>
        <taxon>Bacillati</taxon>
        <taxon>Actinomycetota</taxon>
        <taxon>Actinomycetes</taxon>
        <taxon>Streptosporangiales</taxon>
        <taxon>Thermomonosporaceae</taxon>
        <taxon>Actinomadura</taxon>
    </lineage>
</organism>
<proteinExistence type="predicted"/>
<keyword evidence="4" id="KW-1185">Reference proteome</keyword>
<dbReference type="EMBL" id="BAABDO010000164">
    <property type="protein sequence ID" value="GAA4157998.1"/>
    <property type="molecule type" value="Genomic_DNA"/>
</dbReference>
<dbReference type="Proteomes" id="UP001500266">
    <property type="component" value="Unassembled WGS sequence"/>
</dbReference>
<keyword evidence="2" id="KW-0812">Transmembrane</keyword>
<name>A0ABP7ZHD2_9ACTN</name>
<sequence>MAITRPPRSTRRRPRPQPDTSPAPASRLVAGGRRSPAGTGRTGAASQGTGGRAWPWTTLLLGLAASPTGAALAVWQQTGDVGLAFKVAALVAAVALPLGLAVVFQDTIQTWIRHRPEMRRTRDDGRALHATAKAALAGPHDTPAVAARKRADARAYARERGWTNPTTLGDMMAITRDQAASSNRTDDPGR</sequence>
<keyword evidence="2" id="KW-1133">Transmembrane helix</keyword>
<evidence type="ECO:0000313" key="4">
    <source>
        <dbReference type="Proteomes" id="UP001500266"/>
    </source>
</evidence>
<evidence type="ECO:0000256" key="2">
    <source>
        <dbReference type="SAM" id="Phobius"/>
    </source>
</evidence>
<evidence type="ECO:0000256" key="1">
    <source>
        <dbReference type="SAM" id="MobiDB-lite"/>
    </source>
</evidence>
<feature type="transmembrane region" description="Helical" evidence="2">
    <location>
        <begin position="87"/>
        <end position="112"/>
    </location>
</feature>
<feature type="transmembrane region" description="Helical" evidence="2">
    <location>
        <begin position="56"/>
        <end position="75"/>
    </location>
</feature>
<comment type="caution">
    <text evidence="3">The sequence shown here is derived from an EMBL/GenBank/DDBJ whole genome shotgun (WGS) entry which is preliminary data.</text>
</comment>
<evidence type="ECO:0000313" key="3">
    <source>
        <dbReference type="EMBL" id="GAA4157998.1"/>
    </source>
</evidence>
<protein>
    <submittedName>
        <fullName evidence="3">Uncharacterized protein</fullName>
    </submittedName>
</protein>
<keyword evidence="2" id="KW-0472">Membrane</keyword>
<gene>
    <name evidence="3" type="ORF">GCM10022416_59800</name>
</gene>
<feature type="region of interest" description="Disordered" evidence="1">
    <location>
        <begin position="1"/>
        <end position="51"/>
    </location>
</feature>
<reference evidence="4" key="1">
    <citation type="journal article" date="2019" name="Int. J. Syst. Evol. Microbiol.">
        <title>The Global Catalogue of Microorganisms (GCM) 10K type strain sequencing project: providing services to taxonomists for standard genome sequencing and annotation.</title>
        <authorList>
            <consortium name="The Broad Institute Genomics Platform"/>
            <consortium name="The Broad Institute Genome Sequencing Center for Infectious Disease"/>
            <person name="Wu L."/>
            <person name="Ma J."/>
        </authorList>
    </citation>
    <scope>NUCLEOTIDE SEQUENCE [LARGE SCALE GENOMIC DNA]</scope>
    <source>
        <strain evidence="4">JCM 17316</strain>
    </source>
</reference>